<comment type="similarity">
    <text evidence="8">Belongs to the CemA family.</text>
</comment>
<sequence length="450" mass="52253">MKLLNIFNVGRRWLSATPQRALDAAYGAAIKIKAIEDDHFDGQIVSASSMEYSESVIKVFRNDVNSYLNTIKARLAEFRLSRGLLIFSDTQPNDSSQTIVRYTNGFEDPREFTIIEKLAFIDAVTDKYNNYKYEEVELIPTRRLEKSKKDNRLIIDKNNRTLALNRPAKETNGKETNTETITDKTSVLPRSFMRTLNRIRQEIDPKADDTEEEVVKRFRKSRNKTAISIRFLLILIIVPLLTHQASKSLIITPLVKQYFTSHEQEVLFINHDMEEEAFMELHRYEEQLHFRSMIGTMPRISQEEEEEKIKRKAEELSEEFQGRGINAIGNVFADLFSLLAFTGIIFFCKREIQVIKSFLDEIAYGLSDSAKAFLIILLTDMFVGYHSPHGWEIILEGIARHLGLPENREFNFLFIATFPVILDTVLKYWIFRYLNRISPSSVATYKNMNE</sequence>
<feature type="transmembrane region" description="Helical" evidence="8">
    <location>
        <begin position="410"/>
        <end position="430"/>
    </location>
</feature>
<keyword evidence="2 8" id="KW-0813">Transport</keyword>
<dbReference type="Pfam" id="PF03040">
    <property type="entry name" value="CemA"/>
    <property type="match status" value="1"/>
</dbReference>
<reference evidence="9" key="1">
    <citation type="journal article" date="2021" name="Antonie Van Leeuwenhoek">
        <title>Draft genome and description of Waterburya agarophytonicola gen. nov. sp. nov. (Pleurocapsales, Cyanobacteria): a seaweed symbiont.</title>
        <authorList>
            <person name="Bonthond G."/>
            <person name="Shalygin S."/>
            <person name="Bayer T."/>
            <person name="Weinberger F."/>
        </authorList>
    </citation>
    <scope>NUCLEOTIDE SEQUENCE</scope>
    <source>
        <strain evidence="9">KI4</strain>
    </source>
</reference>
<keyword evidence="4 8" id="KW-0375">Hydrogen ion transport</keyword>
<dbReference type="PANTHER" id="PTHR33650">
    <property type="entry name" value="CHLOROPLAST ENVELOPE MEMBRANE PROTEIN-RELATED"/>
    <property type="match status" value="1"/>
</dbReference>
<evidence type="ECO:0000256" key="2">
    <source>
        <dbReference type="ARBA" id="ARBA00022448"/>
    </source>
</evidence>
<evidence type="ECO:0000256" key="5">
    <source>
        <dbReference type="ARBA" id="ARBA00022989"/>
    </source>
</evidence>
<comment type="subcellular location">
    <subcellularLocation>
        <location evidence="8">Cell inner membrane</location>
        <topology evidence="8">Multi-pass membrane protein</topology>
    </subcellularLocation>
    <subcellularLocation>
        <location evidence="1">Membrane</location>
        <topology evidence="1">Multi-pass membrane protein</topology>
    </subcellularLocation>
</comment>
<keyword evidence="10" id="KW-1185">Reference proteome</keyword>
<evidence type="ECO:0000313" key="10">
    <source>
        <dbReference type="Proteomes" id="UP000729733"/>
    </source>
</evidence>
<keyword evidence="8" id="KW-1003">Cell membrane</keyword>
<proteinExistence type="inferred from homology"/>
<dbReference type="RefSeq" id="WP_229639192.1">
    <property type="nucleotide sequence ID" value="NZ_JADWDC010000007.1"/>
</dbReference>
<feature type="transmembrane region" description="Helical" evidence="8">
    <location>
        <begin position="327"/>
        <end position="348"/>
    </location>
</feature>
<evidence type="ECO:0000256" key="1">
    <source>
        <dbReference type="ARBA" id="ARBA00004141"/>
    </source>
</evidence>
<dbReference type="EMBL" id="JADWDC010000007">
    <property type="protein sequence ID" value="MCC0176157.1"/>
    <property type="molecule type" value="Genomic_DNA"/>
</dbReference>
<dbReference type="InterPro" id="IPR004282">
    <property type="entry name" value="CemA"/>
</dbReference>
<keyword evidence="8" id="KW-0997">Cell inner membrane</keyword>
<dbReference type="AlphaFoldDB" id="A0A964FEQ4"/>
<keyword evidence="5 8" id="KW-1133">Transmembrane helix</keyword>
<accession>A0A964FEQ4</accession>
<dbReference type="HAMAP" id="MF_01308">
    <property type="entry name" value="CemA_PxcA"/>
    <property type="match status" value="1"/>
</dbReference>
<evidence type="ECO:0000313" key="9">
    <source>
        <dbReference type="EMBL" id="MCC0176157.1"/>
    </source>
</evidence>
<gene>
    <name evidence="8 9" type="primary">pxcA</name>
    <name evidence="9" type="ORF">I4641_04075</name>
</gene>
<comment type="caution">
    <text evidence="9">The sequence shown here is derived from an EMBL/GenBank/DDBJ whole genome shotgun (WGS) entry which is preliminary data.</text>
</comment>
<keyword evidence="3 8" id="KW-0812">Transmembrane</keyword>
<comment type="function">
    <text evidence="8">Required for H(+) efflux immediately after light irradiation to form a rapid H(+) concentration gradient across the thylakoid membranes. Together with PxcL, contributes to transient H(+) uptake following dark to light transition.</text>
</comment>
<name>A0A964FEQ4_9CYAN</name>
<evidence type="ECO:0000256" key="4">
    <source>
        <dbReference type="ARBA" id="ARBA00022781"/>
    </source>
</evidence>
<keyword evidence="6 8" id="KW-0406">Ion transport</keyword>
<dbReference type="GO" id="GO:0005886">
    <property type="term" value="C:plasma membrane"/>
    <property type="evidence" value="ECO:0007669"/>
    <property type="project" value="UniProtKB-SubCell"/>
</dbReference>
<dbReference type="PANTHER" id="PTHR33650:SF2">
    <property type="entry name" value="CHLOROPLAST ENVELOPE MEMBRANE PROTEIN"/>
    <property type="match status" value="1"/>
</dbReference>
<evidence type="ECO:0000256" key="3">
    <source>
        <dbReference type="ARBA" id="ARBA00022692"/>
    </source>
</evidence>
<dbReference type="NCBIfam" id="NF002703">
    <property type="entry name" value="PRK02507.1-1"/>
    <property type="match status" value="1"/>
</dbReference>
<dbReference type="GO" id="GO:0015078">
    <property type="term" value="F:proton transmembrane transporter activity"/>
    <property type="evidence" value="ECO:0007669"/>
    <property type="project" value="UniProtKB-UniRule"/>
</dbReference>
<dbReference type="Proteomes" id="UP000729733">
    <property type="component" value="Unassembled WGS sequence"/>
</dbReference>
<keyword evidence="7 8" id="KW-0472">Membrane</keyword>
<feature type="transmembrane region" description="Helical" evidence="8">
    <location>
        <begin position="227"/>
        <end position="246"/>
    </location>
</feature>
<organism evidence="9 10">
    <name type="scientific">Waterburya agarophytonicola KI4</name>
    <dbReference type="NCBI Taxonomy" id="2874699"/>
    <lineage>
        <taxon>Bacteria</taxon>
        <taxon>Bacillati</taxon>
        <taxon>Cyanobacteriota</taxon>
        <taxon>Cyanophyceae</taxon>
        <taxon>Pleurocapsales</taxon>
        <taxon>Hyellaceae</taxon>
        <taxon>Waterburya</taxon>
        <taxon>Waterburya agarophytonicola</taxon>
    </lineage>
</organism>
<evidence type="ECO:0000256" key="8">
    <source>
        <dbReference type="HAMAP-Rule" id="MF_01308"/>
    </source>
</evidence>
<evidence type="ECO:0000256" key="7">
    <source>
        <dbReference type="ARBA" id="ARBA00023136"/>
    </source>
</evidence>
<evidence type="ECO:0000256" key="6">
    <source>
        <dbReference type="ARBA" id="ARBA00023065"/>
    </source>
</evidence>
<protein>
    <recommendedName>
        <fullName evidence="8">Proton extrusion protein PxcA</fullName>
    </recommendedName>
</protein>